<gene>
    <name evidence="2" type="ORF">IAR55_000927</name>
</gene>
<dbReference type="Proteomes" id="UP001388673">
    <property type="component" value="Unassembled WGS sequence"/>
</dbReference>
<accession>A0AAW0Z481</accession>
<feature type="compositionally biased region" description="Low complexity" evidence="1">
    <location>
        <begin position="58"/>
        <end position="68"/>
    </location>
</feature>
<proteinExistence type="predicted"/>
<dbReference type="RefSeq" id="XP_066805259.1">
    <property type="nucleotide sequence ID" value="XM_066944058.1"/>
</dbReference>
<evidence type="ECO:0000256" key="1">
    <source>
        <dbReference type="SAM" id="MobiDB-lite"/>
    </source>
</evidence>
<feature type="region of interest" description="Disordered" evidence="1">
    <location>
        <begin position="1"/>
        <end position="82"/>
    </location>
</feature>
<evidence type="ECO:0000313" key="3">
    <source>
        <dbReference type="Proteomes" id="UP001388673"/>
    </source>
</evidence>
<dbReference type="KEGG" id="kne:92178186"/>
<dbReference type="EMBL" id="JBCAWK010000002">
    <property type="protein sequence ID" value="KAK8865780.1"/>
    <property type="molecule type" value="Genomic_DNA"/>
</dbReference>
<evidence type="ECO:0000313" key="2">
    <source>
        <dbReference type="EMBL" id="KAK8865780.1"/>
    </source>
</evidence>
<keyword evidence="3" id="KW-1185">Reference proteome</keyword>
<comment type="caution">
    <text evidence="2">The sequence shown here is derived from an EMBL/GenBank/DDBJ whole genome shotgun (WGS) entry which is preliminary data.</text>
</comment>
<organism evidence="2 3">
    <name type="scientific">Kwoniella newhampshirensis</name>
    <dbReference type="NCBI Taxonomy" id="1651941"/>
    <lineage>
        <taxon>Eukaryota</taxon>
        <taxon>Fungi</taxon>
        <taxon>Dikarya</taxon>
        <taxon>Basidiomycota</taxon>
        <taxon>Agaricomycotina</taxon>
        <taxon>Tremellomycetes</taxon>
        <taxon>Tremellales</taxon>
        <taxon>Cryptococcaceae</taxon>
        <taxon>Kwoniella</taxon>
    </lineage>
</organism>
<reference evidence="2 3" key="1">
    <citation type="journal article" date="2024" name="bioRxiv">
        <title>Comparative genomics of Cryptococcus and Kwoniella reveals pathogenesis evolution and contrasting karyotype dynamics via intercentromeric recombination or chromosome fusion.</title>
        <authorList>
            <person name="Coelho M.A."/>
            <person name="David-Palma M."/>
            <person name="Shea T."/>
            <person name="Bowers K."/>
            <person name="McGinley-Smith S."/>
            <person name="Mohammad A.W."/>
            <person name="Gnirke A."/>
            <person name="Yurkov A.M."/>
            <person name="Nowrousian M."/>
            <person name="Sun S."/>
            <person name="Cuomo C.A."/>
            <person name="Heitman J."/>
        </authorList>
    </citation>
    <scope>NUCLEOTIDE SEQUENCE [LARGE SCALE GENOMIC DNA]</scope>
    <source>
        <strain evidence="2 3">CBS 13917</strain>
    </source>
</reference>
<name>A0AAW0Z481_9TREE</name>
<dbReference type="AlphaFoldDB" id="A0AAW0Z481"/>
<sequence>MPKRSAPSSSPPTPPGDGHSSPPAYPQDHSPTLKKLKTAAPSHTSQCEPDSKPKPKSKSYTATTTTSKAKSESPNSGPWTTERRRIVTELILEAGYSSLDFDHLSECTGLTKQQLRDGLKIRKGKTNLQMQLIKFASASTT</sequence>
<protein>
    <submittedName>
        <fullName evidence="2">Uncharacterized protein</fullName>
    </submittedName>
</protein>
<dbReference type="GeneID" id="92178186"/>